<dbReference type="PANTHER" id="PTHR10339">
    <property type="entry name" value="ADP-RIBOSYLTRANSFERASE"/>
    <property type="match status" value="1"/>
</dbReference>
<sequence length="252" mass="29166">MESTMLAMVLCLVIPSFTMVSGEIRLSLMEQSIDDMYRNCESAMEAKVMGVYFPRENKTQPFKDGWKLAKSPAKRKYDQQPTKILTLDQCQAIFTYSQQFPDVYERFNTINRDGAKIYGTIKYDYHSLHFWLTTALQRLNPNKQCHTTYRRTKVKITGKVNQEMRFGSFASSSTDPDLGTFGTESCFYIETCYGANIEKYSRLGESEVLIPPYEKFKVIDIAEKSYKEFKDCKKIFVLKNADKLSKLNCKAD</sequence>
<organism evidence="8 9">
    <name type="scientific">Knipowitschia caucasica</name>
    <name type="common">Caucasian dwarf goby</name>
    <name type="synonym">Pomatoschistus caucasicus</name>
    <dbReference type="NCBI Taxonomy" id="637954"/>
    <lineage>
        <taxon>Eukaryota</taxon>
        <taxon>Metazoa</taxon>
        <taxon>Chordata</taxon>
        <taxon>Craniata</taxon>
        <taxon>Vertebrata</taxon>
        <taxon>Euteleostomi</taxon>
        <taxon>Actinopterygii</taxon>
        <taxon>Neopterygii</taxon>
        <taxon>Teleostei</taxon>
        <taxon>Neoteleostei</taxon>
        <taxon>Acanthomorphata</taxon>
        <taxon>Gobiaria</taxon>
        <taxon>Gobiiformes</taxon>
        <taxon>Gobioidei</taxon>
        <taxon>Gobiidae</taxon>
        <taxon>Gobiinae</taxon>
        <taxon>Knipowitschia</taxon>
    </lineage>
</organism>
<dbReference type="PANTHER" id="PTHR10339:SF29">
    <property type="entry name" value="NAD(P)(+)--ARGININE ADP-RIBOSYLTRANSFERASE"/>
    <property type="match status" value="1"/>
</dbReference>
<evidence type="ECO:0000256" key="1">
    <source>
        <dbReference type="ARBA" id="ARBA00009558"/>
    </source>
</evidence>
<evidence type="ECO:0000313" key="8">
    <source>
        <dbReference type="EMBL" id="CAL1590569.1"/>
    </source>
</evidence>
<comment type="catalytic activity">
    <reaction evidence="6 7">
        <text>L-arginyl-[protein] + NAD(+) = N(omega)-(ADP-D-ribosyl)-L-arginyl-[protein] + nicotinamide + H(+)</text>
        <dbReference type="Rhea" id="RHEA:19149"/>
        <dbReference type="Rhea" id="RHEA-COMP:10532"/>
        <dbReference type="Rhea" id="RHEA-COMP:15087"/>
        <dbReference type="ChEBI" id="CHEBI:15378"/>
        <dbReference type="ChEBI" id="CHEBI:17154"/>
        <dbReference type="ChEBI" id="CHEBI:29965"/>
        <dbReference type="ChEBI" id="CHEBI:57540"/>
        <dbReference type="ChEBI" id="CHEBI:142554"/>
        <dbReference type="EC" id="2.4.2.31"/>
    </reaction>
</comment>
<reference evidence="8 9" key="1">
    <citation type="submission" date="2024-04" db="EMBL/GenBank/DDBJ databases">
        <authorList>
            <person name="Waldvogel A.-M."/>
            <person name="Schoenle A."/>
        </authorList>
    </citation>
    <scope>NUCLEOTIDE SEQUENCE [LARGE SCALE GENOMIC DNA]</scope>
</reference>
<dbReference type="Gene3D" id="3.90.176.10">
    <property type="entry name" value="Toxin ADP-ribosyltransferase, Chain A, domain 1"/>
    <property type="match status" value="1"/>
</dbReference>
<dbReference type="Pfam" id="PF01129">
    <property type="entry name" value="ART"/>
    <property type="match status" value="1"/>
</dbReference>
<evidence type="ECO:0000256" key="7">
    <source>
        <dbReference type="RuleBase" id="RU361228"/>
    </source>
</evidence>
<proteinExistence type="inferred from homology"/>
<keyword evidence="2 7" id="KW-0328">Glycosyltransferase</keyword>
<accession>A0AAV2KR68</accession>
<dbReference type="SUPFAM" id="SSF56399">
    <property type="entry name" value="ADP-ribosylation"/>
    <property type="match status" value="1"/>
</dbReference>
<dbReference type="PRINTS" id="PR00970">
    <property type="entry name" value="RIBTRNSFRASE"/>
</dbReference>
<dbReference type="EC" id="2.4.2.31" evidence="7"/>
<dbReference type="GO" id="GO:0003950">
    <property type="term" value="F:NAD+ poly-ADP-ribosyltransferase activity"/>
    <property type="evidence" value="ECO:0007669"/>
    <property type="project" value="TreeGrafter"/>
</dbReference>
<keyword evidence="7" id="KW-0520">NAD</keyword>
<protein>
    <recommendedName>
        <fullName evidence="7">NAD(P)(+)--arginine ADP-ribosyltransferase</fullName>
        <ecNumber evidence="7">2.4.2.31</ecNumber>
    </recommendedName>
    <alternativeName>
        <fullName evidence="7">Mono(ADP-ribosyl)transferase</fullName>
    </alternativeName>
</protein>
<keyword evidence="5 7" id="KW-0521">NADP</keyword>
<feature type="signal peptide" evidence="7">
    <location>
        <begin position="1"/>
        <end position="22"/>
    </location>
</feature>
<evidence type="ECO:0000256" key="5">
    <source>
        <dbReference type="ARBA" id="ARBA00022857"/>
    </source>
</evidence>
<dbReference type="AlphaFoldDB" id="A0AAV2KR68"/>
<dbReference type="GO" id="GO:0016779">
    <property type="term" value="F:nucleotidyltransferase activity"/>
    <property type="evidence" value="ECO:0007669"/>
    <property type="project" value="UniProtKB-KW"/>
</dbReference>
<dbReference type="EMBL" id="OZ035841">
    <property type="protein sequence ID" value="CAL1590569.1"/>
    <property type="molecule type" value="Genomic_DNA"/>
</dbReference>
<dbReference type="PROSITE" id="PS51996">
    <property type="entry name" value="TR_MART"/>
    <property type="match status" value="1"/>
</dbReference>
<dbReference type="InterPro" id="IPR000768">
    <property type="entry name" value="ART"/>
</dbReference>
<keyword evidence="3 7" id="KW-0808">Transferase</keyword>
<evidence type="ECO:0000256" key="2">
    <source>
        <dbReference type="ARBA" id="ARBA00022676"/>
    </source>
</evidence>
<dbReference type="InterPro" id="IPR050999">
    <property type="entry name" value="ADP-ribosyltransferase_ARG"/>
</dbReference>
<keyword evidence="4" id="KW-0548">Nucleotidyltransferase</keyword>
<evidence type="ECO:0000256" key="6">
    <source>
        <dbReference type="ARBA" id="ARBA00047597"/>
    </source>
</evidence>
<evidence type="ECO:0000256" key="3">
    <source>
        <dbReference type="ARBA" id="ARBA00022679"/>
    </source>
</evidence>
<feature type="chain" id="PRO_5043109075" description="NAD(P)(+)--arginine ADP-ribosyltransferase" evidence="7">
    <location>
        <begin position="23"/>
        <end position="252"/>
    </location>
</feature>
<keyword evidence="7" id="KW-0732">Signal</keyword>
<dbReference type="Proteomes" id="UP001497482">
    <property type="component" value="Chromosome 19"/>
</dbReference>
<dbReference type="GO" id="GO:0106274">
    <property type="term" value="F:NAD+-protein-arginine ADP-ribosyltransferase activity"/>
    <property type="evidence" value="ECO:0007669"/>
    <property type="project" value="UniProtKB-EC"/>
</dbReference>
<evidence type="ECO:0000256" key="4">
    <source>
        <dbReference type="ARBA" id="ARBA00022695"/>
    </source>
</evidence>
<comment type="similarity">
    <text evidence="1 7">Belongs to the Arg-specific ADP-ribosyltransferase family.</text>
</comment>
<keyword evidence="9" id="KW-1185">Reference proteome</keyword>
<evidence type="ECO:0000313" key="9">
    <source>
        <dbReference type="Proteomes" id="UP001497482"/>
    </source>
</evidence>
<gene>
    <name evidence="8" type="ORF">KC01_LOCUS20063</name>
</gene>
<name>A0AAV2KR68_KNICA</name>